<dbReference type="InterPro" id="IPR038340">
    <property type="entry name" value="MRP-L47_sf"/>
</dbReference>
<dbReference type="GO" id="GO:0005762">
    <property type="term" value="C:mitochondrial large ribosomal subunit"/>
    <property type="evidence" value="ECO:0007669"/>
    <property type="project" value="TreeGrafter"/>
</dbReference>
<dbReference type="PANTHER" id="PTHR21183:SF18">
    <property type="entry name" value="LARGE RIBOSOMAL SUBUNIT PROTEIN UL29M"/>
    <property type="match status" value="1"/>
</dbReference>
<dbReference type="GO" id="GO:0032543">
    <property type="term" value="P:mitochondrial translation"/>
    <property type="evidence" value="ECO:0007669"/>
    <property type="project" value="TreeGrafter"/>
</dbReference>
<keyword evidence="4" id="KW-0496">Mitochondrion</keyword>
<accession>A0AAV8YE72</accession>
<keyword evidence="5" id="KW-0687">Ribonucleoprotein</keyword>
<comment type="similarity">
    <text evidence="2">Belongs to the universal ribosomal protein uL29 family.</text>
</comment>
<evidence type="ECO:0000313" key="8">
    <source>
        <dbReference type="Proteomes" id="UP001162156"/>
    </source>
</evidence>
<dbReference type="Pfam" id="PF06984">
    <property type="entry name" value="MRP-L47"/>
    <property type="match status" value="1"/>
</dbReference>
<proteinExistence type="inferred from homology"/>
<reference evidence="7" key="1">
    <citation type="journal article" date="2023" name="Insect Mol. Biol.">
        <title>Genome sequencing provides insights into the evolution of gene families encoding plant cell wall-degrading enzymes in longhorned beetles.</title>
        <authorList>
            <person name="Shin N.R."/>
            <person name="Okamura Y."/>
            <person name="Kirsch R."/>
            <person name="Pauchet Y."/>
        </authorList>
    </citation>
    <scope>NUCLEOTIDE SEQUENCE</scope>
    <source>
        <strain evidence="7">RBIC_L_NR</strain>
    </source>
</reference>
<gene>
    <name evidence="7" type="ORF">NQ314_008227</name>
</gene>
<evidence type="ECO:0000256" key="4">
    <source>
        <dbReference type="ARBA" id="ARBA00023128"/>
    </source>
</evidence>
<dbReference type="AlphaFoldDB" id="A0AAV8YE72"/>
<organism evidence="7 8">
    <name type="scientific">Rhamnusium bicolor</name>
    <dbReference type="NCBI Taxonomy" id="1586634"/>
    <lineage>
        <taxon>Eukaryota</taxon>
        <taxon>Metazoa</taxon>
        <taxon>Ecdysozoa</taxon>
        <taxon>Arthropoda</taxon>
        <taxon>Hexapoda</taxon>
        <taxon>Insecta</taxon>
        <taxon>Pterygota</taxon>
        <taxon>Neoptera</taxon>
        <taxon>Endopterygota</taxon>
        <taxon>Coleoptera</taxon>
        <taxon>Polyphaga</taxon>
        <taxon>Cucujiformia</taxon>
        <taxon>Chrysomeloidea</taxon>
        <taxon>Cerambycidae</taxon>
        <taxon>Lepturinae</taxon>
        <taxon>Rhagiini</taxon>
        <taxon>Rhamnusium</taxon>
    </lineage>
</organism>
<evidence type="ECO:0000256" key="6">
    <source>
        <dbReference type="ARBA" id="ARBA00035289"/>
    </source>
</evidence>
<comment type="caution">
    <text evidence="7">The sequence shown here is derived from an EMBL/GenBank/DDBJ whole genome shotgun (WGS) entry which is preliminary data.</text>
</comment>
<dbReference type="PANTHER" id="PTHR21183">
    <property type="entry name" value="RIBOSOMAL PROTEIN L47, MITOCHONDRIAL-RELATED"/>
    <property type="match status" value="1"/>
</dbReference>
<keyword evidence="3" id="KW-0689">Ribosomal protein</keyword>
<dbReference type="InterPro" id="IPR010729">
    <property type="entry name" value="Ribosomal_uL29_mit"/>
</dbReference>
<evidence type="ECO:0000313" key="7">
    <source>
        <dbReference type="EMBL" id="KAJ8949470.1"/>
    </source>
</evidence>
<evidence type="ECO:0000256" key="5">
    <source>
        <dbReference type="ARBA" id="ARBA00023274"/>
    </source>
</evidence>
<evidence type="ECO:0000256" key="1">
    <source>
        <dbReference type="ARBA" id="ARBA00004173"/>
    </source>
</evidence>
<dbReference type="GO" id="GO:0003735">
    <property type="term" value="F:structural constituent of ribosome"/>
    <property type="evidence" value="ECO:0007669"/>
    <property type="project" value="InterPro"/>
</dbReference>
<comment type="subcellular location">
    <subcellularLocation>
        <location evidence="1">Mitochondrion</location>
    </subcellularLocation>
</comment>
<dbReference type="EMBL" id="JANEYF010002229">
    <property type="protein sequence ID" value="KAJ8949470.1"/>
    <property type="molecule type" value="Genomic_DNA"/>
</dbReference>
<sequence length="253" mass="30556">MANFNKITNICKLFNKININGTRKLINNSIDSRNIFTTNAKYDLMEFFDDKKNWGVQEVKSGRSWNKEELRLKSNADLHKLWYVLLKERNMLLTMEQEAKDQTRLFPSPERIDKVEDSMENLEVVVRERNKAYHELETGENGERPGKMETSVFGLRYYYKMCEYVVPKHMNKRWHKKYQFYKYDKDTEAFLLKYREKLYMTKRRKQRRDFNHVIGLLNRFPNMDMEALKHHYPDVDINKAKASRKYGGHFAPK</sequence>
<keyword evidence="8" id="KW-1185">Reference proteome</keyword>
<evidence type="ECO:0000256" key="3">
    <source>
        <dbReference type="ARBA" id="ARBA00022980"/>
    </source>
</evidence>
<dbReference type="Proteomes" id="UP001162156">
    <property type="component" value="Unassembled WGS sequence"/>
</dbReference>
<protein>
    <recommendedName>
        <fullName evidence="6">Large ribosomal subunit protein uL29m</fullName>
    </recommendedName>
</protein>
<evidence type="ECO:0000256" key="2">
    <source>
        <dbReference type="ARBA" id="ARBA00009254"/>
    </source>
</evidence>
<dbReference type="Gene3D" id="6.10.330.20">
    <property type="match status" value="1"/>
</dbReference>
<name>A0AAV8YE72_9CUCU</name>